<reference evidence="8 9" key="1">
    <citation type="submission" date="2017-05" db="EMBL/GenBank/DDBJ databases">
        <authorList>
            <person name="Varghese N."/>
            <person name="Submissions S."/>
        </authorList>
    </citation>
    <scope>NUCLEOTIDE SEQUENCE [LARGE SCALE GENOMIC DNA]</scope>
    <source>
        <strain evidence="8 9">DSM 27040</strain>
    </source>
</reference>
<evidence type="ECO:0000256" key="6">
    <source>
        <dbReference type="SAM" id="Phobius"/>
    </source>
</evidence>
<dbReference type="GO" id="GO:0005886">
    <property type="term" value="C:plasma membrane"/>
    <property type="evidence" value="ECO:0007669"/>
    <property type="project" value="UniProtKB-SubCell"/>
</dbReference>
<dbReference type="CDD" id="cd01127">
    <property type="entry name" value="TrwB_TraG_TraD_VirD4"/>
    <property type="match status" value="1"/>
</dbReference>
<evidence type="ECO:0000256" key="4">
    <source>
        <dbReference type="ARBA" id="ARBA00022989"/>
    </source>
</evidence>
<accession>A0A521F3I3</accession>
<keyword evidence="3 6" id="KW-0812">Transmembrane</keyword>
<dbReference type="EMBL" id="FXTB01000014">
    <property type="protein sequence ID" value="SMO90754.1"/>
    <property type="molecule type" value="Genomic_DNA"/>
</dbReference>
<evidence type="ECO:0000313" key="8">
    <source>
        <dbReference type="EMBL" id="SMO90754.1"/>
    </source>
</evidence>
<dbReference type="Proteomes" id="UP000319040">
    <property type="component" value="Unassembled WGS sequence"/>
</dbReference>
<evidence type="ECO:0000256" key="5">
    <source>
        <dbReference type="ARBA" id="ARBA00023136"/>
    </source>
</evidence>
<dbReference type="Gene3D" id="3.40.50.300">
    <property type="entry name" value="P-loop containing nucleotide triphosphate hydrolases"/>
    <property type="match status" value="1"/>
</dbReference>
<evidence type="ECO:0000259" key="7">
    <source>
        <dbReference type="Pfam" id="PF12696"/>
    </source>
</evidence>
<dbReference type="Pfam" id="PF12696">
    <property type="entry name" value="TraG-D_C"/>
    <property type="match status" value="1"/>
</dbReference>
<dbReference type="InterPro" id="IPR027417">
    <property type="entry name" value="P-loop_NTPase"/>
</dbReference>
<feature type="transmembrane region" description="Helical" evidence="6">
    <location>
        <begin position="66"/>
        <end position="85"/>
    </location>
</feature>
<dbReference type="PANTHER" id="PTHR37937">
    <property type="entry name" value="CONJUGATIVE TRANSFER: DNA TRANSPORT"/>
    <property type="match status" value="1"/>
</dbReference>
<dbReference type="InterPro" id="IPR051539">
    <property type="entry name" value="T4SS-coupling_protein"/>
</dbReference>
<proteinExistence type="predicted"/>
<name>A0A521F3I3_SACCC</name>
<feature type="domain" description="TraD/TraG TraM recognition site" evidence="7">
    <location>
        <begin position="392"/>
        <end position="488"/>
    </location>
</feature>
<dbReference type="InterPro" id="IPR032689">
    <property type="entry name" value="TraG-D_C"/>
</dbReference>
<dbReference type="RefSeq" id="WP_142534694.1">
    <property type="nucleotide sequence ID" value="NZ_FXTB01000014.1"/>
</dbReference>
<evidence type="ECO:0000256" key="2">
    <source>
        <dbReference type="ARBA" id="ARBA00022475"/>
    </source>
</evidence>
<dbReference type="PANTHER" id="PTHR37937:SF1">
    <property type="entry name" value="CONJUGATIVE TRANSFER: DNA TRANSPORT"/>
    <property type="match status" value="1"/>
</dbReference>
<evidence type="ECO:0000256" key="1">
    <source>
        <dbReference type="ARBA" id="ARBA00004651"/>
    </source>
</evidence>
<keyword evidence="5 6" id="KW-0472">Membrane</keyword>
<feature type="transmembrane region" description="Helical" evidence="6">
    <location>
        <begin position="42"/>
        <end position="60"/>
    </location>
</feature>
<dbReference type="SUPFAM" id="SSF52540">
    <property type="entry name" value="P-loop containing nucleoside triphosphate hydrolases"/>
    <property type="match status" value="1"/>
</dbReference>
<organism evidence="8 9">
    <name type="scientific">Saccharicrinis carchari</name>
    <dbReference type="NCBI Taxonomy" id="1168039"/>
    <lineage>
        <taxon>Bacteria</taxon>
        <taxon>Pseudomonadati</taxon>
        <taxon>Bacteroidota</taxon>
        <taxon>Bacteroidia</taxon>
        <taxon>Marinilabiliales</taxon>
        <taxon>Marinilabiliaceae</taxon>
        <taxon>Saccharicrinis</taxon>
    </lineage>
</organism>
<protein>
    <submittedName>
        <fullName evidence="8">Type IV secretory system Conjugative DNA transfer</fullName>
    </submittedName>
</protein>
<gene>
    <name evidence="8" type="ORF">SAMN06265379_1149</name>
</gene>
<keyword evidence="9" id="KW-1185">Reference proteome</keyword>
<keyword evidence="4 6" id="KW-1133">Transmembrane helix</keyword>
<evidence type="ECO:0000256" key="3">
    <source>
        <dbReference type="ARBA" id="ARBA00022692"/>
    </source>
</evidence>
<dbReference type="AlphaFoldDB" id="A0A521F3I3"/>
<sequence length="563" mass="63462">MDTLRHFLSLELAQQLSIVFQVVLLSAVQGFGLSLRSHWAKFCFIAGSQVLLSLYLAYLAKYSLGVHAFYAISSLPLTILLWALLSGSGGDRSKINLKLVPGEIWKLVLPVQKRKRYALENLKRGVAIFGASGSGKTESCYVPVINHCAFHNFAGINLDFKDGELTEIINYYYTKYDHIENYKAGVPRAEVRNLCLHRPEISDFINPIDPVYLHSQDDLYLALNTLFAYNKKSENKYDFFENAPQSCLGGVIWRLKEDYPGHCSLPYAIALCMQKDALELARFISKSMTAKVIGSAFLKSFAVNQKGRLHVGDQMTGIMGSLADILRQYASPNMFYVLQRNDFSLELNNPLQPVMLNIINSPKYDSVYSPFYSMCISMIINQMSVRGRSHSVLLLDEGATTKIPNFYKIPATRRSYDIATVYGIQDKVISDLTYSDKETKAILANLSYLLIGKANDPDSVRYYKNLLEEVKEKTTTVSQTDTFIAGSGKRISEGERETTKYKNQDISGLGAGEFICYADGKSEKIRFKLMPVERIPPKPKRTVTKMDIEDNYKNILIAVSNFE</sequence>
<comment type="subcellular location">
    <subcellularLocation>
        <location evidence="1">Cell membrane</location>
        <topology evidence="1">Multi-pass membrane protein</topology>
    </subcellularLocation>
</comment>
<dbReference type="OrthoDB" id="102453at2"/>
<evidence type="ECO:0000313" key="9">
    <source>
        <dbReference type="Proteomes" id="UP000319040"/>
    </source>
</evidence>
<keyword evidence="2" id="KW-1003">Cell membrane</keyword>